<dbReference type="Pfam" id="PF01557">
    <property type="entry name" value="FAA_hydrolase"/>
    <property type="match status" value="1"/>
</dbReference>
<evidence type="ECO:0000313" key="4">
    <source>
        <dbReference type="Proteomes" id="UP001058461"/>
    </source>
</evidence>
<name>A0ABY5HHB2_9GAMM</name>
<keyword evidence="1" id="KW-0456">Lyase</keyword>
<accession>A0ABY5HHB2</accession>
<organism evidence="3 4">
    <name type="scientific">Marinobacterium rhizophilum</name>
    <dbReference type="NCBI Taxonomy" id="420402"/>
    <lineage>
        <taxon>Bacteria</taxon>
        <taxon>Pseudomonadati</taxon>
        <taxon>Pseudomonadota</taxon>
        <taxon>Gammaproteobacteria</taxon>
        <taxon>Oceanospirillales</taxon>
        <taxon>Oceanospirillaceae</taxon>
        <taxon>Marinobacterium</taxon>
    </lineage>
</organism>
<gene>
    <name evidence="3" type="ORF">KDW95_21235</name>
</gene>
<dbReference type="RefSeq" id="WP_255853784.1">
    <property type="nucleotide sequence ID" value="NZ_CP073347.1"/>
</dbReference>
<keyword evidence="4" id="KW-1185">Reference proteome</keyword>
<evidence type="ECO:0000259" key="2">
    <source>
        <dbReference type="Pfam" id="PF01557"/>
    </source>
</evidence>
<dbReference type="PANTHER" id="PTHR30143:SF0">
    <property type="entry name" value="2-KETO-4-PENTENOATE HYDRATASE"/>
    <property type="match status" value="1"/>
</dbReference>
<protein>
    <submittedName>
        <fullName evidence="3">Fumarylacetoacetate hydrolase family protein</fullName>
    </submittedName>
</protein>
<dbReference type="GO" id="GO:0016787">
    <property type="term" value="F:hydrolase activity"/>
    <property type="evidence" value="ECO:0007669"/>
    <property type="project" value="UniProtKB-KW"/>
</dbReference>
<dbReference type="Proteomes" id="UP001058461">
    <property type="component" value="Chromosome"/>
</dbReference>
<evidence type="ECO:0000313" key="3">
    <source>
        <dbReference type="EMBL" id="UTW11743.1"/>
    </source>
</evidence>
<feature type="domain" description="Fumarylacetoacetase-like C-terminal" evidence="2">
    <location>
        <begin position="79"/>
        <end position="252"/>
    </location>
</feature>
<dbReference type="InterPro" id="IPR036663">
    <property type="entry name" value="Fumarylacetoacetase_C_sf"/>
</dbReference>
<dbReference type="InterPro" id="IPR011234">
    <property type="entry name" value="Fumarylacetoacetase-like_C"/>
</dbReference>
<dbReference type="InterPro" id="IPR050772">
    <property type="entry name" value="Hydratase-Decarb/MhpD_sf"/>
</dbReference>
<dbReference type="PANTHER" id="PTHR30143">
    <property type="entry name" value="ACID HYDRATASE"/>
    <property type="match status" value="1"/>
</dbReference>
<reference evidence="3" key="1">
    <citation type="submission" date="2021-04" db="EMBL/GenBank/DDBJ databases">
        <title>Oceanospirillales bacteria with DddD are important DMSP degraders in coastal seawater.</title>
        <authorList>
            <person name="Liu J."/>
        </authorList>
    </citation>
    <scope>NUCLEOTIDE SEQUENCE</scope>
    <source>
        <strain evidence="3">D13-1</strain>
    </source>
</reference>
<dbReference type="Gene3D" id="3.90.850.10">
    <property type="entry name" value="Fumarylacetoacetase-like, C-terminal domain"/>
    <property type="match status" value="1"/>
</dbReference>
<sequence length="257" mass="27604">MSLTQTQVEQAAELFLQAYRSGQQIEDLPPALEPQSKADAYAIQAIVAAARCGAPVRTWKVGAPNLDTEPYAAPIFESVVSDSPTLVPAEKLHMIGIEVELAYRFSQDLPPRAQPYSVDEVAAAVEGVYVVIEVVDTRLKAWKTCAELWKLADNQINAALIVGNGVQDWRALDPATLAGELIVDGKVLVRGQGAHSVGDPMHLVHWTANHLTGRNGGLKQGDLVTTGTWTGMQFVEPGAEVVGRFEGVGEARVGFPL</sequence>
<dbReference type="SUPFAM" id="SSF56529">
    <property type="entry name" value="FAH"/>
    <property type="match status" value="1"/>
</dbReference>
<keyword evidence="3" id="KW-0378">Hydrolase</keyword>
<proteinExistence type="predicted"/>
<evidence type="ECO:0000256" key="1">
    <source>
        <dbReference type="ARBA" id="ARBA00023239"/>
    </source>
</evidence>
<dbReference type="EMBL" id="CP073347">
    <property type="protein sequence ID" value="UTW11743.1"/>
    <property type="molecule type" value="Genomic_DNA"/>
</dbReference>